<feature type="transmembrane region" description="Helical" evidence="1">
    <location>
        <begin position="28"/>
        <end position="56"/>
    </location>
</feature>
<evidence type="ECO:0000313" key="2">
    <source>
        <dbReference type="Proteomes" id="UP000887540"/>
    </source>
</evidence>
<dbReference type="InterPro" id="IPR019422">
    <property type="entry name" value="7TM_GPCR_serpentine_rcpt_Srh"/>
</dbReference>
<reference evidence="3" key="1">
    <citation type="submission" date="2022-11" db="UniProtKB">
        <authorList>
            <consortium name="WormBaseParasite"/>
        </authorList>
    </citation>
    <scope>IDENTIFICATION</scope>
</reference>
<dbReference type="AlphaFoldDB" id="A0A914DS33"/>
<dbReference type="Pfam" id="PF10318">
    <property type="entry name" value="7TM_GPCR_Srh"/>
    <property type="match status" value="1"/>
</dbReference>
<feature type="transmembrane region" description="Helical" evidence="1">
    <location>
        <begin position="68"/>
        <end position="87"/>
    </location>
</feature>
<accession>A0A914DS33</accession>
<evidence type="ECO:0000256" key="1">
    <source>
        <dbReference type="SAM" id="Phobius"/>
    </source>
</evidence>
<evidence type="ECO:0000313" key="3">
    <source>
        <dbReference type="WBParaSite" id="ACRNAN_scaffold3818.g28319.t1"/>
    </source>
</evidence>
<dbReference type="WBParaSite" id="ACRNAN_scaffold3818.g28319.t1">
    <property type="protein sequence ID" value="ACRNAN_scaffold3818.g28319.t1"/>
    <property type="gene ID" value="ACRNAN_scaffold3818.g28319"/>
</dbReference>
<feature type="transmembrane region" description="Helical" evidence="1">
    <location>
        <begin position="135"/>
        <end position="162"/>
    </location>
</feature>
<dbReference type="Proteomes" id="UP000887540">
    <property type="component" value="Unplaced"/>
</dbReference>
<name>A0A914DS33_9BILA</name>
<feature type="transmembrane region" description="Helical" evidence="1">
    <location>
        <begin position="214"/>
        <end position="238"/>
    </location>
</feature>
<sequence length="305" mass="34956">MPLFPLPAAKVCGILANLGDYYGGHVQFMILVTLVFNVIVAAVLCFLNLYICVVHLKFYRDIQLRHGLSIYLICHILATSISIYVVHNAYTPTNELRQEILRTYLNDTYLRDFLYQEKDFVIFGFNPNLSSYTLILINLSRVICIAIWIIVPACLTHMFWYLHKLNKTPDNMLNFKKRIVRMLLTRASAPMLTGFLPTALCFIVAQIWPDQSFIVGNILLVLVFSHGFWICVSTIVIFQPFKEAAKEMFTKPKIFFINSTGMQKQNVNNVALVSPCDFSRVTNITNRRIHASPISSDKFKNISNN</sequence>
<organism evidence="2 3">
    <name type="scientific">Acrobeloides nanus</name>
    <dbReference type="NCBI Taxonomy" id="290746"/>
    <lineage>
        <taxon>Eukaryota</taxon>
        <taxon>Metazoa</taxon>
        <taxon>Ecdysozoa</taxon>
        <taxon>Nematoda</taxon>
        <taxon>Chromadorea</taxon>
        <taxon>Rhabditida</taxon>
        <taxon>Tylenchina</taxon>
        <taxon>Cephalobomorpha</taxon>
        <taxon>Cephaloboidea</taxon>
        <taxon>Cephalobidae</taxon>
        <taxon>Acrobeloides</taxon>
    </lineage>
</organism>
<feature type="transmembrane region" description="Helical" evidence="1">
    <location>
        <begin position="183"/>
        <end position="208"/>
    </location>
</feature>
<keyword evidence="1" id="KW-0812">Transmembrane</keyword>
<proteinExistence type="predicted"/>
<keyword evidence="1" id="KW-1133">Transmembrane helix</keyword>
<protein>
    <submittedName>
        <fullName evidence="3">Uncharacterized protein</fullName>
    </submittedName>
</protein>
<keyword evidence="1" id="KW-0472">Membrane</keyword>
<keyword evidence="2" id="KW-1185">Reference proteome</keyword>